<dbReference type="NCBIfam" id="TIGR04025">
    <property type="entry name" value="PPOX_FMN_DR2398"/>
    <property type="match status" value="1"/>
</dbReference>
<evidence type="ECO:0000259" key="1">
    <source>
        <dbReference type="Pfam" id="PF01243"/>
    </source>
</evidence>
<dbReference type="PANTHER" id="PTHR42815">
    <property type="entry name" value="FAD-BINDING, PUTATIVE (AFU_ORTHOLOGUE AFUA_6G07600)-RELATED"/>
    <property type="match status" value="1"/>
</dbReference>
<comment type="caution">
    <text evidence="2">The sequence shown here is derived from an EMBL/GenBank/DDBJ whole genome shotgun (WGS) entry which is preliminary data.</text>
</comment>
<reference evidence="2 3" key="1">
    <citation type="submission" date="2021-08" db="EMBL/GenBank/DDBJ databases">
        <authorList>
            <person name="Tuo L."/>
        </authorList>
    </citation>
    <scope>NUCLEOTIDE SEQUENCE [LARGE SCALE GENOMIC DNA]</scope>
    <source>
        <strain evidence="2 3">JCM 31229</strain>
    </source>
</reference>
<protein>
    <submittedName>
        <fullName evidence="2">Pyridoxamine 5'-phosphate oxidase family protein</fullName>
    </submittedName>
</protein>
<keyword evidence="3" id="KW-1185">Reference proteome</keyword>
<dbReference type="Gene3D" id="2.30.110.10">
    <property type="entry name" value="Electron Transport, Fmn-binding Protein, Chain A"/>
    <property type="match status" value="1"/>
</dbReference>
<name>A0ABS7PT21_9SPHN</name>
<dbReference type="EMBL" id="JAINVV010000009">
    <property type="protein sequence ID" value="MBY8824485.1"/>
    <property type="molecule type" value="Genomic_DNA"/>
</dbReference>
<dbReference type="Pfam" id="PF01243">
    <property type="entry name" value="PNPOx_N"/>
    <property type="match status" value="1"/>
</dbReference>
<dbReference type="InterPro" id="IPR024029">
    <property type="entry name" value="Pyridox_Oxase_FMN-dep"/>
</dbReference>
<evidence type="ECO:0000313" key="3">
    <source>
        <dbReference type="Proteomes" id="UP000706039"/>
    </source>
</evidence>
<dbReference type="InterPro" id="IPR012349">
    <property type="entry name" value="Split_barrel_FMN-bd"/>
</dbReference>
<organism evidence="2 3">
    <name type="scientific">Sphingomonas colocasiae</name>
    <dbReference type="NCBI Taxonomy" id="1848973"/>
    <lineage>
        <taxon>Bacteria</taxon>
        <taxon>Pseudomonadati</taxon>
        <taxon>Pseudomonadota</taxon>
        <taxon>Alphaproteobacteria</taxon>
        <taxon>Sphingomonadales</taxon>
        <taxon>Sphingomonadaceae</taxon>
        <taxon>Sphingomonas</taxon>
    </lineage>
</organism>
<evidence type="ECO:0000313" key="2">
    <source>
        <dbReference type="EMBL" id="MBY8824485.1"/>
    </source>
</evidence>
<dbReference type="Proteomes" id="UP000706039">
    <property type="component" value="Unassembled WGS sequence"/>
</dbReference>
<proteinExistence type="predicted"/>
<dbReference type="SUPFAM" id="SSF50475">
    <property type="entry name" value="FMN-binding split barrel"/>
    <property type="match status" value="1"/>
</dbReference>
<feature type="domain" description="Pyridoxamine 5'-phosphate oxidase N-terminal" evidence="1">
    <location>
        <begin position="40"/>
        <end position="160"/>
    </location>
</feature>
<dbReference type="RefSeq" id="WP_222991590.1">
    <property type="nucleotide sequence ID" value="NZ_JAINVV010000009.1"/>
</dbReference>
<accession>A0ABS7PT21</accession>
<gene>
    <name evidence="2" type="ORF">K7G82_19425</name>
</gene>
<sequence length="214" mass="23806">MTDSTPGSRPPATLDSEADLRTVYADPSQTVIDKCFPRLDPHSRRFLELSPFFCIGSSRADGLADVSPRGGEPGFVHAIDDTHIAFPDRPGNNRLDTLGNIVHQPAVGMLFFLPGVEDMLRINGLATVTTEPALMDRFIHDGKPPRSVALIEIREVYFHCSKALRRSELWNPDRRLPKGAFPTLGKIVRDQFQLNIPAETIDQALEEDAKTNLY</sequence>
<dbReference type="PANTHER" id="PTHR42815:SF2">
    <property type="entry name" value="FAD-BINDING, PUTATIVE (AFU_ORTHOLOGUE AFUA_6G07600)-RELATED"/>
    <property type="match status" value="1"/>
</dbReference>
<dbReference type="InterPro" id="IPR011576">
    <property type="entry name" value="Pyridox_Oxase_N"/>
</dbReference>